<evidence type="ECO:0000313" key="1">
    <source>
        <dbReference type="EnsemblMetazoa" id="RPRC011391-PA"/>
    </source>
</evidence>
<name>T1I522_RHOPR</name>
<organism evidence="1 2">
    <name type="scientific">Rhodnius prolixus</name>
    <name type="common">Triatomid bug</name>
    <dbReference type="NCBI Taxonomy" id="13249"/>
    <lineage>
        <taxon>Eukaryota</taxon>
        <taxon>Metazoa</taxon>
        <taxon>Ecdysozoa</taxon>
        <taxon>Arthropoda</taxon>
        <taxon>Hexapoda</taxon>
        <taxon>Insecta</taxon>
        <taxon>Pterygota</taxon>
        <taxon>Neoptera</taxon>
        <taxon>Paraneoptera</taxon>
        <taxon>Hemiptera</taxon>
        <taxon>Heteroptera</taxon>
        <taxon>Panheteroptera</taxon>
        <taxon>Cimicomorpha</taxon>
        <taxon>Reduviidae</taxon>
        <taxon>Triatominae</taxon>
        <taxon>Rhodnius</taxon>
    </lineage>
</organism>
<accession>T1I522</accession>
<dbReference type="VEuPathDB" id="VectorBase:RPRC011391"/>
<protein>
    <submittedName>
        <fullName evidence="1">Uncharacterized protein</fullName>
    </submittedName>
</protein>
<dbReference type="AlphaFoldDB" id="T1I522"/>
<reference evidence="1" key="1">
    <citation type="submission" date="2015-05" db="UniProtKB">
        <authorList>
            <consortium name="EnsemblMetazoa"/>
        </authorList>
    </citation>
    <scope>IDENTIFICATION</scope>
</reference>
<dbReference type="EMBL" id="ACPB03010532">
    <property type="status" value="NOT_ANNOTATED_CDS"/>
    <property type="molecule type" value="Genomic_DNA"/>
</dbReference>
<dbReference type="HOGENOM" id="CLU_1973231_0_0_1"/>
<dbReference type="InParanoid" id="T1I522"/>
<dbReference type="EnsemblMetazoa" id="RPRC011391-RA">
    <property type="protein sequence ID" value="RPRC011391-PA"/>
    <property type="gene ID" value="RPRC011391"/>
</dbReference>
<dbReference type="Proteomes" id="UP000015103">
    <property type="component" value="Unassembled WGS sequence"/>
</dbReference>
<evidence type="ECO:0000313" key="2">
    <source>
        <dbReference type="Proteomes" id="UP000015103"/>
    </source>
</evidence>
<proteinExistence type="predicted"/>
<keyword evidence="2" id="KW-1185">Reference proteome</keyword>
<sequence>MYTILTLLLCYIAVPTTICTISDELAFEGPSTYDAEPSLIDLNNPFGFFFEKLKIMAQPKEMWPIGLCNCEAENNLLAERLLKRLGSGENGESSRLEHVELKIDENFGKTKKGMIKQGTNKTLKDEL</sequence>